<organism evidence="2 3">
    <name type="scientific">Blautia obeum</name>
    <dbReference type="NCBI Taxonomy" id="40520"/>
    <lineage>
        <taxon>Bacteria</taxon>
        <taxon>Bacillati</taxon>
        <taxon>Bacillota</taxon>
        <taxon>Clostridia</taxon>
        <taxon>Lachnospirales</taxon>
        <taxon>Lachnospiraceae</taxon>
        <taxon>Blautia</taxon>
    </lineage>
</organism>
<evidence type="ECO:0000313" key="3">
    <source>
        <dbReference type="Proteomes" id="UP000283928"/>
    </source>
</evidence>
<proteinExistence type="predicted"/>
<comment type="caution">
    <text evidence="2">The sequence shown here is derived from an EMBL/GenBank/DDBJ whole genome shotgun (WGS) entry which is preliminary data.</text>
</comment>
<feature type="transmembrane region" description="Helical" evidence="1">
    <location>
        <begin position="29"/>
        <end position="51"/>
    </location>
</feature>
<evidence type="ECO:0000313" key="2">
    <source>
        <dbReference type="EMBL" id="RHE73634.1"/>
    </source>
</evidence>
<name>A0A414KCV1_9FIRM</name>
<reference evidence="2 3" key="1">
    <citation type="submission" date="2018-08" db="EMBL/GenBank/DDBJ databases">
        <title>A genome reference for cultivated species of the human gut microbiota.</title>
        <authorList>
            <person name="Zou Y."/>
            <person name="Xue W."/>
            <person name="Luo G."/>
        </authorList>
    </citation>
    <scope>NUCLEOTIDE SEQUENCE [LARGE SCALE GENOMIC DNA]</scope>
    <source>
        <strain evidence="2 3">AM27-32LB</strain>
    </source>
</reference>
<dbReference type="AlphaFoldDB" id="A0A414KCV1"/>
<dbReference type="EMBL" id="QSKO01000014">
    <property type="protein sequence ID" value="RHE73634.1"/>
    <property type="molecule type" value="Genomic_DNA"/>
</dbReference>
<feature type="transmembrane region" description="Helical" evidence="1">
    <location>
        <begin position="195"/>
        <end position="212"/>
    </location>
</feature>
<protein>
    <submittedName>
        <fullName evidence="2">DUF2142 domain-containing protein</fullName>
    </submittedName>
</protein>
<dbReference type="InterPro" id="IPR018674">
    <property type="entry name" value="DUF2142_membrane"/>
</dbReference>
<keyword evidence="1" id="KW-0472">Membrane</keyword>
<gene>
    <name evidence="2" type="ORF">DW723_10830</name>
</gene>
<evidence type="ECO:0000256" key="1">
    <source>
        <dbReference type="SAM" id="Phobius"/>
    </source>
</evidence>
<keyword evidence="1" id="KW-1133">Transmembrane helix</keyword>
<keyword evidence="1" id="KW-0812">Transmembrane</keyword>
<dbReference type="Proteomes" id="UP000283928">
    <property type="component" value="Unassembled WGS sequence"/>
</dbReference>
<sequence length="250" mass="28365">MFLKGSLYSVIIACDLITGISEMSNKNKIFLWGGIALIVMLVMMTFVLPTLTSTVARDLSFGGDSRGGDTGSVRQIISMVKHPWASIKLMLGSIIQLDNFRNLGYSSADNYFFGNLMFLNFAEAGILSDKWSVLLVPMFTILAICPEANADPHYKLKLWDKFVIFVSVFGTIFMIWLALYLSFTPVGENEIRGVQARYYLPLIYMLFALLPWNKKCFDFKREKLIRASLCIVQILGWVLMYQTMIQGRLV</sequence>
<dbReference type="Pfam" id="PF09913">
    <property type="entry name" value="DUF2142"/>
    <property type="match status" value="1"/>
</dbReference>
<accession>A0A414KCV1</accession>
<feature type="transmembrane region" description="Helical" evidence="1">
    <location>
        <begin position="224"/>
        <end position="244"/>
    </location>
</feature>
<feature type="transmembrane region" description="Helical" evidence="1">
    <location>
        <begin position="162"/>
        <end position="183"/>
    </location>
</feature>